<dbReference type="Gene3D" id="3.40.190.10">
    <property type="entry name" value="Periplasmic binding protein-like II"/>
    <property type="match status" value="2"/>
</dbReference>
<evidence type="ECO:0000256" key="6">
    <source>
        <dbReference type="ARBA" id="ARBA00023288"/>
    </source>
</evidence>
<evidence type="ECO:0000256" key="7">
    <source>
        <dbReference type="SAM" id="SignalP"/>
    </source>
</evidence>
<dbReference type="OrthoDB" id="9812878at2"/>
<keyword evidence="5" id="KW-0564">Palmitate</keyword>
<dbReference type="PROSITE" id="PS51257">
    <property type="entry name" value="PROKAR_LIPOPROTEIN"/>
    <property type="match status" value="1"/>
</dbReference>
<comment type="similarity">
    <text evidence="2">Belongs to the NlpA lipoprotein family.</text>
</comment>
<name>A0A7C8FKL4_9MICO</name>
<comment type="subcellular location">
    <subcellularLocation>
        <location evidence="1">Membrane</location>
        <topology evidence="1">Lipid-anchor</topology>
    </subcellularLocation>
</comment>
<dbReference type="SUPFAM" id="SSF53850">
    <property type="entry name" value="Periplasmic binding protein-like II"/>
    <property type="match status" value="1"/>
</dbReference>
<protein>
    <submittedName>
        <fullName evidence="8">Methionine ABC transporter substrate-binding protein</fullName>
    </submittedName>
</protein>
<dbReference type="EMBL" id="WBKA01000003">
    <property type="protein sequence ID" value="KAB1632349.1"/>
    <property type="molecule type" value="Genomic_DNA"/>
</dbReference>
<dbReference type="GO" id="GO:0016020">
    <property type="term" value="C:membrane"/>
    <property type="evidence" value="ECO:0007669"/>
    <property type="project" value="UniProtKB-SubCell"/>
</dbReference>
<keyword evidence="9" id="KW-1185">Reference proteome</keyword>
<keyword evidence="6" id="KW-0449">Lipoprotein</keyword>
<gene>
    <name evidence="8" type="ORF">F8O02_04885</name>
</gene>
<keyword evidence="4" id="KW-0472">Membrane</keyword>
<dbReference type="Proteomes" id="UP000481339">
    <property type="component" value="Unassembled WGS sequence"/>
</dbReference>
<sequence>MKISKRKLIGLAVGVPLIGALLTGCASGSGQSDAEKGSEGNPVRIGVVGASDPQWPAFEDAAKDAGISVDIIDFTEYTQPNPALAEGELDLNEFQHIIYLANYNVQNDQDLTPIGATAIYPLGLYSKQYQSVDQIPEGATVAVPADETNRARALGVLQDAGLITLRGDWTAVTDTRDVDEGASKVKVTELSADQTANSLDDIAGAVVNNDFLKNAGLVGQQPLAQSDADSESAKPYINVWVSRAEDKDDETYNRLVSIFQDTQSVQDGLQEASGNTATLLKTPADELQQLLATTEDQIRSQH</sequence>
<feature type="signal peptide" evidence="7">
    <location>
        <begin position="1"/>
        <end position="26"/>
    </location>
</feature>
<evidence type="ECO:0000256" key="2">
    <source>
        <dbReference type="ARBA" id="ARBA00008973"/>
    </source>
</evidence>
<feature type="chain" id="PRO_5039062593" evidence="7">
    <location>
        <begin position="27"/>
        <end position="302"/>
    </location>
</feature>
<comment type="caution">
    <text evidence="8">The sequence shown here is derived from an EMBL/GenBank/DDBJ whole genome shotgun (WGS) entry which is preliminary data.</text>
</comment>
<organism evidence="8 9">
    <name type="scientific">Pseudoclavibacter caeni</name>
    <dbReference type="NCBI Taxonomy" id="908846"/>
    <lineage>
        <taxon>Bacteria</taxon>
        <taxon>Bacillati</taxon>
        <taxon>Actinomycetota</taxon>
        <taxon>Actinomycetes</taxon>
        <taxon>Micrococcales</taxon>
        <taxon>Microbacteriaceae</taxon>
        <taxon>Pseudoclavibacter</taxon>
    </lineage>
</organism>
<accession>A0A7C8FKL4</accession>
<dbReference type="PANTHER" id="PTHR30429:SF3">
    <property type="entry name" value="LIPOPROTEIN"/>
    <property type="match status" value="1"/>
</dbReference>
<dbReference type="InterPro" id="IPR004872">
    <property type="entry name" value="Lipoprotein_NlpA"/>
</dbReference>
<keyword evidence="3 7" id="KW-0732">Signal</keyword>
<dbReference type="Pfam" id="PF03180">
    <property type="entry name" value="Lipoprotein_9"/>
    <property type="match status" value="1"/>
</dbReference>
<evidence type="ECO:0000313" key="8">
    <source>
        <dbReference type="EMBL" id="KAB1632349.1"/>
    </source>
</evidence>
<evidence type="ECO:0000256" key="5">
    <source>
        <dbReference type="ARBA" id="ARBA00023139"/>
    </source>
</evidence>
<evidence type="ECO:0000313" key="9">
    <source>
        <dbReference type="Proteomes" id="UP000481339"/>
    </source>
</evidence>
<proteinExistence type="inferred from homology"/>
<dbReference type="AlphaFoldDB" id="A0A7C8FKL4"/>
<dbReference type="RefSeq" id="WP_158036127.1">
    <property type="nucleotide sequence ID" value="NZ_BAAAZV010000017.1"/>
</dbReference>
<evidence type="ECO:0000256" key="4">
    <source>
        <dbReference type="ARBA" id="ARBA00023136"/>
    </source>
</evidence>
<dbReference type="PANTHER" id="PTHR30429">
    <property type="entry name" value="D-METHIONINE-BINDING LIPOPROTEIN METQ"/>
    <property type="match status" value="1"/>
</dbReference>
<evidence type="ECO:0000256" key="1">
    <source>
        <dbReference type="ARBA" id="ARBA00004635"/>
    </source>
</evidence>
<evidence type="ECO:0000256" key="3">
    <source>
        <dbReference type="ARBA" id="ARBA00022729"/>
    </source>
</evidence>
<reference evidence="8 9" key="1">
    <citation type="submission" date="2019-09" db="EMBL/GenBank/DDBJ databases">
        <title>Phylogeny of genus Pseudoclavibacter and closely related genus.</title>
        <authorList>
            <person name="Li Y."/>
        </authorList>
    </citation>
    <scope>NUCLEOTIDE SEQUENCE [LARGE SCALE GENOMIC DNA]</scope>
    <source>
        <strain evidence="8 9">JCM 16921</strain>
    </source>
</reference>